<organism evidence="1 2">
    <name type="scientific">Strongyloides venezuelensis</name>
    <name type="common">Threadworm</name>
    <dbReference type="NCBI Taxonomy" id="75913"/>
    <lineage>
        <taxon>Eukaryota</taxon>
        <taxon>Metazoa</taxon>
        <taxon>Ecdysozoa</taxon>
        <taxon>Nematoda</taxon>
        <taxon>Chromadorea</taxon>
        <taxon>Rhabditida</taxon>
        <taxon>Tylenchina</taxon>
        <taxon>Panagrolaimomorpha</taxon>
        <taxon>Strongyloidoidea</taxon>
        <taxon>Strongyloididae</taxon>
        <taxon>Strongyloides</taxon>
    </lineage>
</organism>
<dbReference type="STRING" id="75913.A0A0K0F2P4"/>
<keyword evidence="1" id="KW-1185">Reference proteome</keyword>
<evidence type="ECO:0000313" key="2">
    <source>
        <dbReference type="WBParaSite" id="SVE_0307400.1"/>
    </source>
</evidence>
<reference evidence="2" key="2">
    <citation type="submission" date="2015-08" db="UniProtKB">
        <authorList>
            <consortium name="WormBaseParasite"/>
        </authorList>
    </citation>
    <scope>IDENTIFICATION</scope>
</reference>
<protein>
    <submittedName>
        <fullName evidence="2">Exported protein</fullName>
    </submittedName>
</protein>
<dbReference type="WBParaSite" id="SVE_0307400.1">
    <property type="protein sequence ID" value="SVE_0307400.1"/>
    <property type="gene ID" value="SVE_0307400"/>
</dbReference>
<dbReference type="Proteomes" id="UP000035680">
    <property type="component" value="Unassembled WGS sequence"/>
</dbReference>
<accession>A0A0K0F2P4</accession>
<evidence type="ECO:0000313" key="1">
    <source>
        <dbReference type="Proteomes" id="UP000035680"/>
    </source>
</evidence>
<name>A0A0K0F2P4_STRVS</name>
<proteinExistence type="predicted"/>
<sequence length="129" mass="14910">MILLIQSILFFNEDICVSYILNTNINIYSITIRNNSQADNLVKAIENKKDCAKENILSERCIDYLRSTNYPIDGKDYLTVTNIVRETILFNHKITFSTASCYLFTRRGKKVKRDKIAFGFVSLSQALNR</sequence>
<dbReference type="AlphaFoldDB" id="A0A0K0F2P4"/>
<reference evidence="1" key="1">
    <citation type="submission" date="2014-07" db="EMBL/GenBank/DDBJ databases">
        <authorList>
            <person name="Martin A.A"/>
            <person name="De Silva N."/>
        </authorList>
    </citation>
    <scope>NUCLEOTIDE SEQUENCE</scope>
</reference>